<keyword evidence="2" id="KW-0863">Zinc-finger</keyword>
<dbReference type="Gene3D" id="3.30.40.10">
    <property type="entry name" value="Zinc/RING finger domain, C3HC4 (zinc finger)"/>
    <property type="match status" value="1"/>
</dbReference>
<evidence type="ECO:0000256" key="3">
    <source>
        <dbReference type="ARBA" id="ARBA00022833"/>
    </source>
</evidence>
<dbReference type="Proteomes" id="UP000603453">
    <property type="component" value="Unassembled WGS sequence"/>
</dbReference>
<evidence type="ECO:0000313" key="7">
    <source>
        <dbReference type="Proteomes" id="UP000603453"/>
    </source>
</evidence>
<dbReference type="GO" id="GO:0006357">
    <property type="term" value="P:regulation of transcription by RNA polymerase II"/>
    <property type="evidence" value="ECO:0007669"/>
    <property type="project" value="TreeGrafter"/>
</dbReference>
<comment type="caution">
    <text evidence="6">The sequence shown here is derived from an EMBL/GenBank/DDBJ whole genome shotgun (WGS) entry which is preliminary data.</text>
</comment>
<evidence type="ECO:0000256" key="4">
    <source>
        <dbReference type="SAM" id="MobiDB-lite"/>
    </source>
</evidence>
<sequence>MENTLQKPQKPIVCYRCRKSSSKTSTLVACNLCALFWHLGCISPSLQHDSPTGHWMCPQHQKPSKRQSPGRKRVSKIKAREATTESLEEADEFLKYGGVLHSILAETVEGDFLRYAKRYRQFNHSERNRKRHKLHADKWLDKLTCVQLNDTDGIQMLIDAANVQSDSNTYVNLDETQLKRFEAIQELVNIKGEGVVMDILSKTL</sequence>
<keyword evidence="3" id="KW-0862">Zinc</keyword>
<reference evidence="6" key="1">
    <citation type="submission" date="2020-12" db="EMBL/GenBank/DDBJ databases">
        <title>Metabolic potential, ecology and presence of endohyphal bacteria is reflected in genomic diversity of Mucoromycotina.</title>
        <authorList>
            <person name="Muszewska A."/>
            <person name="Okrasinska A."/>
            <person name="Steczkiewicz K."/>
            <person name="Drgas O."/>
            <person name="Orlowska M."/>
            <person name="Perlinska-Lenart U."/>
            <person name="Aleksandrzak-Piekarczyk T."/>
            <person name="Szatraj K."/>
            <person name="Zielenkiewicz U."/>
            <person name="Pilsyk S."/>
            <person name="Malc E."/>
            <person name="Mieczkowski P."/>
            <person name="Kruszewska J.S."/>
            <person name="Biernat P."/>
            <person name="Pawlowska J."/>
        </authorList>
    </citation>
    <scope>NUCLEOTIDE SEQUENCE</scope>
    <source>
        <strain evidence="6">WA0000017839</strain>
    </source>
</reference>
<evidence type="ECO:0000259" key="5">
    <source>
        <dbReference type="SMART" id="SM00249"/>
    </source>
</evidence>
<dbReference type="InterPro" id="IPR001965">
    <property type="entry name" value="Znf_PHD"/>
</dbReference>
<dbReference type="AlphaFoldDB" id="A0A8H7QZN9"/>
<organism evidence="6 7">
    <name type="scientific">Mucor saturninus</name>
    <dbReference type="NCBI Taxonomy" id="64648"/>
    <lineage>
        <taxon>Eukaryota</taxon>
        <taxon>Fungi</taxon>
        <taxon>Fungi incertae sedis</taxon>
        <taxon>Mucoromycota</taxon>
        <taxon>Mucoromycotina</taxon>
        <taxon>Mucoromycetes</taxon>
        <taxon>Mucorales</taxon>
        <taxon>Mucorineae</taxon>
        <taxon>Mucoraceae</taxon>
        <taxon>Mucor</taxon>
    </lineage>
</organism>
<dbReference type="InterPro" id="IPR052819">
    <property type="entry name" value="Chromatin_regulatory_protein"/>
</dbReference>
<dbReference type="Pfam" id="PF00628">
    <property type="entry name" value="PHD"/>
    <property type="match status" value="1"/>
</dbReference>
<protein>
    <recommendedName>
        <fullName evidence="5">Zinc finger PHD-type domain-containing protein</fullName>
    </recommendedName>
</protein>
<accession>A0A8H7QZN9</accession>
<feature type="domain" description="Zinc finger PHD-type" evidence="5">
    <location>
        <begin position="13"/>
        <end position="61"/>
    </location>
</feature>
<dbReference type="InterPro" id="IPR013083">
    <property type="entry name" value="Znf_RING/FYVE/PHD"/>
</dbReference>
<name>A0A8H7QZN9_9FUNG</name>
<evidence type="ECO:0000313" key="6">
    <source>
        <dbReference type="EMBL" id="KAG2201686.1"/>
    </source>
</evidence>
<dbReference type="OrthoDB" id="5876363at2759"/>
<dbReference type="SMART" id="SM00249">
    <property type="entry name" value="PHD"/>
    <property type="match status" value="1"/>
</dbReference>
<dbReference type="GO" id="GO:0032221">
    <property type="term" value="C:Rpd3S complex"/>
    <property type="evidence" value="ECO:0007669"/>
    <property type="project" value="TreeGrafter"/>
</dbReference>
<dbReference type="InterPro" id="IPR019787">
    <property type="entry name" value="Znf_PHD-finger"/>
</dbReference>
<keyword evidence="1" id="KW-0479">Metal-binding</keyword>
<feature type="compositionally biased region" description="Basic residues" evidence="4">
    <location>
        <begin position="62"/>
        <end position="77"/>
    </location>
</feature>
<evidence type="ECO:0000256" key="1">
    <source>
        <dbReference type="ARBA" id="ARBA00022723"/>
    </source>
</evidence>
<proteinExistence type="predicted"/>
<dbReference type="PANTHER" id="PTHR47636:SF1">
    <property type="entry name" value="TRANSCRIPTIONAL REGULATORY PROTEIN RCO1"/>
    <property type="match status" value="1"/>
</dbReference>
<keyword evidence="7" id="KW-1185">Reference proteome</keyword>
<evidence type="ECO:0000256" key="2">
    <source>
        <dbReference type="ARBA" id="ARBA00022771"/>
    </source>
</evidence>
<dbReference type="GO" id="GO:0008270">
    <property type="term" value="F:zinc ion binding"/>
    <property type="evidence" value="ECO:0007669"/>
    <property type="project" value="UniProtKB-KW"/>
</dbReference>
<dbReference type="EMBL" id="JAEPRD010000069">
    <property type="protein sequence ID" value="KAG2201686.1"/>
    <property type="molecule type" value="Genomic_DNA"/>
</dbReference>
<dbReference type="SUPFAM" id="SSF57903">
    <property type="entry name" value="FYVE/PHD zinc finger"/>
    <property type="match status" value="1"/>
</dbReference>
<dbReference type="PANTHER" id="PTHR47636">
    <property type="entry name" value="TRANSCRIPTIONAL REGULATORY PROTEIN RCO1"/>
    <property type="match status" value="1"/>
</dbReference>
<feature type="region of interest" description="Disordered" evidence="4">
    <location>
        <begin position="53"/>
        <end position="83"/>
    </location>
</feature>
<dbReference type="InterPro" id="IPR011011">
    <property type="entry name" value="Znf_FYVE_PHD"/>
</dbReference>
<gene>
    <name evidence="6" type="ORF">INT47_003912</name>
</gene>